<keyword evidence="1" id="KW-0472">Membrane</keyword>
<dbReference type="InterPro" id="IPR046523">
    <property type="entry name" value="UTP20_dom"/>
</dbReference>
<reference evidence="3 4" key="1">
    <citation type="journal article" date="2019" name="Genome Biol. Evol.">
        <title>The Rhododendron genome and chromosomal organization provide insight into shared whole-genome duplications across the heath family (Ericaceae).</title>
        <authorList>
            <person name="Soza V.L."/>
            <person name="Lindsley D."/>
            <person name="Waalkes A."/>
            <person name="Ramage E."/>
            <person name="Patwardhan R.P."/>
            <person name="Burton J.N."/>
            <person name="Adey A."/>
            <person name="Kumar A."/>
            <person name="Qiu R."/>
            <person name="Shendure J."/>
            <person name="Hall B."/>
        </authorList>
    </citation>
    <scope>NUCLEOTIDE SEQUENCE [LARGE SCALE GENOMIC DNA]</scope>
    <source>
        <strain evidence="3">RSF 1966-606</strain>
    </source>
</reference>
<evidence type="ECO:0000256" key="1">
    <source>
        <dbReference type="SAM" id="Phobius"/>
    </source>
</evidence>
<dbReference type="InterPro" id="IPR052575">
    <property type="entry name" value="SSU_processome_comp_20"/>
</dbReference>
<proteinExistence type="predicted"/>
<keyword evidence="4" id="KW-1185">Reference proteome</keyword>
<feature type="transmembrane region" description="Helical" evidence="1">
    <location>
        <begin position="64"/>
        <end position="85"/>
    </location>
</feature>
<dbReference type="Proteomes" id="UP000428333">
    <property type="component" value="Linkage Group LG05"/>
</dbReference>
<sequence length="526" mass="59313">MQDNDKKNILAVQTLRNTIMGSTLMATTSILLSSGLAAVISSTYSVKKPINDAVYGAHGELMVALKYVTLLLIFLFSFICHSLSIRFVNQVNFLINCPQGLPTCNDMITPEYISDLLEKSFTLNTVGNRFFYSALPIVLWIFGPVLVFLCSLTLVPVLYNLDIVFPKEKGDSDTDFGTSVVWIDLLREMVLKLPNVPSLTSFRALCSEDAELDFFKNIMHLQVITNEVLVPLFLNMEVLLCISYEMLLRDDSEISQAEGLNAANILYVLVQLPSIIHQLSNFLKNRLESIRDEARAALVACLKELGLEYLQFIVKVLSATLKRGYELHVLGYTLNFILSKFVVNPIGGKLDYWLEDLLSVVEIDIFGDVSKTKEGEKIALKMKETRKLKSFETLILYAQNTTFKTYVAKLLLHVTTRLQKHLTLKVKSKLESMLNNIAAGIECNPSVDQSDLFVFLYTLIEDGIAYETGRNKSFSVLNKIAHRVLDLSKYDDIISDALRYAHSAGRETVLEMLHAFVIKFPKTHSR</sequence>
<dbReference type="PANTHER" id="PTHR17695:SF11">
    <property type="entry name" value="SMALL SUBUNIT PROCESSOME COMPONENT 20 HOMOLOG"/>
    <property type="match status" value="1"/>
</dbReference>
<protein>
    <recommendedName>
        <fullName evidence="2">U3 small nucleolar RNA-associated protein 20 domain-containing protein</fullName>
    </recommendedName>
</protein>
<organism evidence="3 4">
    <name type="scientific">Rhododendron williamsianum</name>
    <dbReference type="NCBI Taxonomy" id="262921"/>
    <lineage>
        <taxon>Eukaryota</taxon>
        <taxon>Viridiplantae</taxon>
        <taxon>Streptophyta</taxon>
        <taxon>Embryophyta</taxon>
        <taxon>Tracheophyta</taxon>
        <taxon>Spermatophyta</taxon>
        <taxon>Magnoliopsida</taxon>
        <taxon>eudicotyledons</taxon>
        <taxon>Gunneridae</taxon>
        <taxon>Pentapetalae</taxon>
        <taxon>asterids</taxon>
        <taxon>Ericales</taxon>
        <taxon>Ericaceae</taxon>
        <taxon>Ericoideae</taxon>
        <taxon>Rhodoreae</taxon>
        <taxon>Rhododendron</taxon>
    </lineage>
</organism>
<feature type="transmembrane region" description="Helical" evidence="1">
    <location>
        <begin position="137"/>
        <end position="159"/>
    </location>
</feature>
<feature type="transmembrane region" description="Helical" evidence="1">
    <location>
        <begin position="21"/>
        <end position="44"/>
    </location>
</feature>
<dbReference type="AlphaFoldDB" id="A0A6A4LM17"/>
<evidence type="ECO:0000313" key="3">
    <source>
        <dbReference type="EMBL" id="KAE9460293.1"/>
    </source>
</evidence>
<feature type="non-terminal residue" evidence="3">
    <location>
        <position position="1"/>
    </location>
</feature>
<evidence type="ECO:0000313" key="4">
    <source>
        <dbReference type="Proteomes" id="UP000428333"/>
    </source>
</evidence>
<dbReference type="GO" id="GO:0030686">
    <property type="term" value="C:90S preribosome"/>
    <property type="evidence" value="ECO:0007669"/>
    <property type="project" value="TreeGrafter"/>
</dbReference>
<dbReference type="PANTHER" id="PTHR17695">
    <property type="entry name" value="SMALL SUBUNIT PROCESSOME COMPONENT 20 HOMOLOG"/>
    <property type="match status" value="1"/>
</dbReference>
<gene>
    <name evidence="3" type="ORF">C3L33_07804</name>
</gene>
<name>A0A6A4LM17_9ERIC</name>
<dbReference type="InterPro" id="IPR006747">
    <property type="entry name" value="DUF599"/>
</dbReference>
<dbReference type="EMBL" id="QEFC01001130">
    <property type="protein sequence ID" value="KAE9460293.1"/>
    <property type="molecule type" value="Genomic_DNA"/>
</dbReference>
<dbReference type="Pfam" id="PF04654">
    <property type="entry name" value="DUF599"/>
    <property type="match status" value="1"/>
</dbReference>
<dbReference type="GO" id="GO:0032040">
    <property type="term" value="C:small-subunit processome"/>
    <property type="evidence" value="ECO:0007669"/>
    <property type="project" value="TreeGrafter"/>
</dbReference>
<keyword evidence="1" id="KW-0812">Transmembrane</keyword>
<evidence type="ECO:0000259" key="2">
    <source>
        <dbReference type="Pfam" id="PF20416"/>
    </source>
</evidence>
<feature type="domain" description="U3 small nucleolar RNA-associated protein 20" evidence="2">
    <location>
        <begin position="270"/>
        <end position="460"/>
    </location>
</feature>
<dbReference type="OrthoDB" id="761598at2759"/>
<keyword evidence="1" id="KW-1133">Transmembrane helix</keyword>
<comment type="caution">
    <text evidence="3">The sequence shown here is derived from an EMBL/GenBank/DDBJ whole genome shotgun (WGS) entry which is preliminary data.</text>
</comment>
<dbReference type="Pfam" id="PF20416">
    <property type="entry name" value="UTP20"/>
    <property type="match status" value="1"/>
</dbReference>
<accession>A0A6A4LM17</accession>